<name>A0A200PSP0_MACCD</name>
<evidence type="ECO:0000313" key="2">
    <source>
        <dbReference type="EMBL" id="OVA01257.1"/>
    </source>
</evidence>
<reference evidence="2 3" key="1">
    <citation type="journal article" date="2017" name="Mol. Plant">
        <title>The Genome of Medicinal Plant Macleaya cordata Provides New Insights into Benzylisoquinoline Alkaloids Metabolism.</title>
        <authorList>
            <person name="Liu X."/>
            <person name="Liu Y."/>
            <person name="Huang P."/>
            <person name="Ma Y."/>
            <person name="Qing Z."/>
            <person name="Tang Q."/>
            <person name="Cao H."/>
            <person name="Cheng P."/>
            <person name="Zheng Y."/>
            <person name="Yuan Z."/>
            <person name="Zhou Y."/>
            <person name="Liu J."/>
            <person name="Tang Z."/>
            <person name="Zhuo Y."/>
            <person name="Zhang Y."/>
            <person name="Yu L."/>
            <person name="Huang J."/>
            <person name="Yang P."/>
            <person name="Peng Q."/>
            <person name="Zhang J."/>
            <person name="Jiang W."/>
            <person name="Zhang Z."/>
            <person name="Lin K."/>
            <person name="Ro D.K."/>
            <person name="Chen X."/>
            <person name="Xiong X."/>
            <person name="Shang Y."/>
            <person name="Huang S."/>
            <person name="Zeng J."/>
        </authorList>
    </citation>
    <scope>NUCLEOTIDE SEQUENCE [LARGE SCALE GENOMIC DNA]</scope>
    <source>
        <strain evidence="3">cv. BLH2017</strain>
        <tissue evidence="2">Root</tissue>
    </source>
</reference>
<dbReference type="EMBL" id="MVGT01004145">
    <property type="protein sequence ID" value="OVA01257.1"/>
    <property type="molecule type" value="Genomic_DNA"/>
</dbReference>
<feature type="domain" description="Neprosin PEP catalytic" evidence="1">
    <location>
        <begin position="1"/>
        <end position="72"/>
    </location>
</feature>
<evidence type="ECO:0000259" key="1">
    <source>
        <dbReference type="PROSITE" id="PS52045"/>
    </source>
</evidence>
<gene>
    <name evidence="2" type="ORF">BVC80_1653g47</name>
</gene>
<dbReference type="InterPro" id="IPR004314">
    <property type="entry name" value="Neprosin"/>
</dbReference>
<dbReference type="Proteomes" id="UP000195402">
    <property type="component" value="Unassembled WGS sequence"/>
</dbReference>
<keyword evidence="3" id="KW-1185">Reference proteome</keyword>
<dbReference type="PROSITE" id="PS52045">
    <property type="entry name" value="NEPROSIN_PEP_CD"/>
    <property type="match status" value="1"/>
</dbReference>
<accession>A0A200PSP0</accession>
<protein>
    <recommendedName>
        <fullName evidence="1">Neprosin PEP catalytic domain-containing protein</fullName>
    </recommendedName>
</protein>
<dbReference type="Pfam" id="PF03080">
    <property type="entry name" value="Neprosin"/>
    <property type="match status" value="1"/>
</dbReference>
<organism evidence="2 3">
    <name type="scientific">Macleaya cordata</name>
    <name type="common">Five-seeded plume-poppy</name>
    <name type="synonym">Bocconia cordata</name>
    <dbReference type="NCBI Taxonomy" id="56857"/>
    <lineage>
        <taxon>Eukaryota</taxon>
        <taxon>Viridiplantae</taxon>
        <taxon>Streptophyta</taxon>
        <taxon>Embryophyta</taxon>
        <taxon>Tracheophyta</taxon>
        <taxon>Spermatophyta</taxon>
        <taxon>Magnoliopsida</taxon>
        <taxon>Ranunculales</taxon>
        <taxon>Papaveraceae</taxon>
        <taxon>Papaveroideae</taxon>
        <taxon>Macleaya</taxon>
    </lineage>
</organism>
<comment type="caution">
    <text evidence="2">The sequence shown here is derived from an EMBL/GenBank/DDBJ whole genome shotgun (WGS) entry which is preliminary data.</text>
</comment>
<dbReference type="InParanoid" id="A0A200PSP0"/>
<evidence type="ECO:0000313" key="3">
    <source>
        <dbReference type="Proteomes" id="UP000195402"/>
    </source>
</evidence>
<dbReference type="AlphaFoldDB" id="A0A200PSP0"/>
<sequence>MGNGFLPHGDISKASAHWNLHYVNNDNVLVEPRDYTEFVTYVDNYHCYGFDYGYRDEHYRFSFLFGGPGGQC</sequence>
<proteinExistence type="predicted"/>